<dbReference type="PROSITE" id="PS00061">
    <property type="entry name" value="ADH_SHORT"/>
    <property type="match status" value="1"/>
</dbReference>
<name>A0A444RMU7_VERDA</name>
<evidence type="ECO:0000256" key="10">
    <source>
        <dbReference type="ARBA" id="ARBA00068717"/>
    </source>
</evidence>
<comment type="function">
    <text evidence="9">Catalyzes the reduction of all-trans-retinal to all-trans-retinol in the presence of NADPH.</text>
</comment>
<keyword evidence="8" id="KW-0472">Membrane</keyword>
<evidence type="ECO:0000256" key="4">
    <source>
        <dbReference type="ARBA" id="ARBA00022857"/>
    </source>
</evidence>
<gene>
    <name evidence="13" type="ORF">VDGE_05468</name>
</gene>
<dbReference type="AlphaFoldDB" id="A0A444RMU7"/>
<evidence type="ECO:0000256" key="2">
    <source>
        <dbReference type="ARBA" id="ARBA00006484"/>
    </source>
</evidence>
<dbReference type="GO" id="GO:0052650">
    <property type="term" value="F:all-trans-retinol dehydrogenase (NADP+) activity"/>
    <property type="evidence" value="ECO:0007669"/>
    <property type="project" value="UniProtKB-ARBA"/>
</dbReference>
<keyword evidence="4" id="KW-0521">NADP</keyword>
<evidence type="ECO:0000256" key="5">
    <source>
        <dbReference type="ARBA" id="ARBA00022989"/>
    </source>
</evidence>
<evidence type="ECO:0000256" key="1">
    <source>
        <dbReference type="ARBA" id="ARBA00004141"/>
    </source>
</evidence>
<reference evidence="13 14" key="1">
    <citation type="submission" date="2018-12" db="EMBL/GenBank/DDBJ databases">
        <title>Genome of Verticillium dahliae isolate Getta Getta.</title>
        <authorList>
            <person name="Gardiner D.M."/>
        </authorList>
    </citation>
    <scope>NUCLEOTIDE SEQUENCE [LARGE SCALE GENOMIC DNA]</scope>
    <source>
        <strain evidence="13 14">Getta Getta</strain>
    </source>
</reference>
<keyword evidence="5" id="KW-1133">Transmembrane helix</keyword>
<dbReference type="InterPro" id="IPR036291">
    <property type="entry name" value="NAD(P)-bd_dom_sf"/>
</dbReference>
<dbReference type="PANTHER" id="PTHR24322">
    <property type="entry name" value="PKSB"/>
    <property type="match status" value="1"/>
</dbReference>
<evidence type="ECO:0000256" key="7">
    <source>
        <dbReference type="ARBA" id="ARBA00023098"/>
    </source>
</evidence>
<dbReference type="Pfam" id="PF00106">
    <property type="entry name" value="adh_short"/>
    <property type="match status" value="1"/>
</dbReference>
<dbReference type="PRINTS" id="PR00080">
    <property type="entry name" value="SDRFAMILY"/>
</dbReference>
<dbReference type="InterPro" id="IPR020904">
    <property type="entry name" value="Sc_DH/Rdtase_CS"/>
</dbReference>
<evidence type="ECO:0000256" key="8">
    <source>
        <dbReference type="ARBA" id="ARBA00023136"/>
    </source>
</evidence>
<keyword evidence="3" id="KW-0812">Transmembrane</keyword>
<comment type="similarity">
    <text evidence="2 12">Belongs to the short-chain dehydrogenases/reductases (SDR) family.</text>
</comment>
<organism evidence="13 14">
    <name type="scientific">Verticillium dahliae</name>
    <name type="common">Verticillium wilt</name>
    <dbReference type="NCBI Taxonomy" id="27337"/>
    <lineage>
        <taxon>Eukaryota</taxon>
        <taxon>Fungi</taxon>
        <taxon>Dikarya</taxon>
        <taxon>Ascomycota</taxon>
        <taxon>Pezizomycotina</taxon>
        <taxon>Sordariomycetes</taxon>
        <taxon>Hypocreomycetidae</taxon>
        <taxon>Glomerellales</taxon>
        <taxon>Plectosphaerellaceae</taxon>
        <taxon>Verticillium</taxon>
    </lineage>
</organism>
<sequence>MSSLAVPVFTVAGSAISATLHPVLPGSLLAFLAYGPPHLVERLLRFDVMGHSLRGNGTTTVLRVLLGLGLVKTLNSMMSTWATTNWRVTPMRGWQWNREIAVVAGGCSGIGKSIVLGLVKKGVIVAILDVIPLPPDLEQERNINYWKCDITSAAAVAETATAIRKTLGHPSILVNNAGIAKPHSIVQTPDDYLQKIIAVNLMSLWITTKEFLPNMIIKNKGHIVTVASMASFTGMSLMADYTATKAGALAFYESLATEVKSVYKSPGVLASIVHPAYVSTNMTAQSAASLEKQSGGLMKPEDISNPVVKQIFSRRGGQIIIPGRLSFLSAVRGWPSWLQELIKESLPKP</sequence>
<dbReference type="PRINTS" id="PR00081">
    <property type="entry name" value="GDHRDH"/>
</dbReference>
<dbReference type="Gene3D" id="3.40.50.720">
    <property type="entry name" value="NAD(P)-binding Rossmann-like Domain"/>
    <property type="match status" value="1"/>
</dbReference>
<evidence type="ECO:0000256" key="3">
    <source>
        <dbReference type="ARBA" id="ARBA00022692"/>
    </source>
</evidence>
<evidence type="ECO:0000256" key="6">
    <source>
        <dbReference type="ARBA" id="ARBA00023002"/>
    </source>
</evidence>
<evidence type="ECO:0000313" key="14">
    <source>
        <dbReference type="Proteomes" id="UP000288725"/>
    </source>
</evidence>
<protein>
    <recommendedName>
        <fullName evidence="10">Short-chain dehydrogenase/reductase 3</fullName>
    </recommendedName>
    <alternativeName>
        <fullName evidence="11">Retinal short-chain dehydrogenase/reductase 1</fullName>
    </alternativeName>
</protein>
<keyword evidence="6" id="KW-0560">Oxidoreductase</keyword>
<proteinExistence type="inferred from homology"/>
<evidence type="ECO:0000256" key="12">
    <source>
        <dbReference type="RuleBase" id="RU000363"/>
    </source>
</evidence>
<dbReference type="PANTHER" id="PTHR24322:SF736">
    <property type="entry name" value="RETINOL DEHYDROGENASE 10"/>
    <property type="match status" value="1"/>
</dbReference>
<dbReference type="EMBL" id="RSDZ01000128">
    <property type="protein sequence ID" value="RXG42533.1"/>
    <property type="molecule type" value="Genomic_DNA"/>
</dbReference>
<dbReference type="SUPFAM" id="SSF51735">
    <property type="entry name" value="NAD(P)-binding Rossmann-fold domains"/>
    <property type="match status" value="1"/>
</dbReference>
<evidence type="ECO:0000313" key="13">
    <source>
        <dbReference type="EMBL" id="RXG42533.1"/>
    </source>
</evidence>
<dbReference type="Proteomes" id="UP000288725">
    <property type="component" value="Chromosome 2"/>
</dbReference>
<dbReference type="FunFam" id="3.40.50.720:FF:000131">
    <property type="entry name" value="Short-chain dehydrogenase/reductase 3"/>
    <property type="match status" value="1"/>
</dbReference>
<comment type="caution">
    <text evidence="13">The sequence shown here is derived from an EMBL/GenBank/DDBJ whole genome shotgun (WGS) entry which is preliminary data.</text>
</comment>
<evidence type="ECO:0000256" key="9">
    <source>
        <dbReference type="ARBA" id="ARBA00059620"/>
    </source>
</evidence>
<evidence type="ECO:0000256" key="11">
    <source>
        <dbReference type="ARBA" id="ARBA00082544"/>
    </source>
</evidence>
<keyword evidence="7" id="KW-0443">Lipid metabolism</keyword>
<dbReference type="GO" id="GO:0016020">
    <property type="term" value="C:membrane"/>
    <property type="evidence" value="ECO:0007669"/>
    <property type="project" value="UniProtKB-SubCell"/>
</dbReference>
<accession>A0A444RMU7</accession>
<dbReference type="InterPro" id="IPR002347">
    <property type="entry name" value="SDR_fam"/>
</dbReference>
<comment type="subcellular location">
    <subcellularLocation>
        <location evidence="1">Membrane</location>
        <topology evidence="1">Multi-pass membrane protein</topology>
    </subcellularLocation>
</comment>